<accession>D1A6B9</accession>
<dbReference type="SMART" id="SM00530">
    <property type="entry name" value="HTH_XRE"/>
    <property type="match status" value="1"/>
</dbReference>
<dbReference type="CDD" id="cd00093">
    <property type="entry name" value="HTH_XRE"/>
    <property type="match status" value="1"/>
</dbReference>
<name>D1A6B9_THECD</name>
<dbReference type="Pfam" id="PF19054">
    <property type="entry name" value="DUF5753"/>
    <property type="match status" value="1"/>
</dbReference>
<sequence length="285" mass="31967">MAKRTSPTVRRRRLAAELKRLRKEAGKTREEVADFVACAPATITKIESAATTAPPAYVARMLELYGVDGAEKEAWLVIAKQARKRGWWQSYNDAIPNWFSVYVGLEQEASKIREYECEIIPGLLQTEGYIRAVMDAAPTIPSDEEVERRVAVRLKRQELLENGDAPDVWVILNEAAVRREVGGPEVMREQLAHLVELSQLNTVTLQVLPFSAGAHPALQHGFTILGFAEPTDPDVVYVEYATGGLYLELRSEVDIYGTYFDHLRAKALAPDESRRLIMELSQQVS</sequence>
<keyword evidence="3" id="KW-1185">Reference proteome</keyword>
<dbReference type="OrthoDB" id="5177725at2"/>
<evidence type="ECO:0000313" key="2">
    <source>
        <dbReference type="EMBL" id="ACZ00218.1"/>
    </source>
</evidence>
<dbReference type="KEGG" id="tcu:Tcur_4696"/>
<organism evidence="2 3">
    <name type="scientific">Thermomonospora curvata (strain ATCC 19995 / DSM 43183 / JCM 3096 / KCTC 9072 / NBRC 15933 / NCIMB 10081 / Henssen B9)</name>
    <dbReference type="NCBI Taxonomy" id="471852"/>
    <lineage>
        <taxon>Bacteria</taxon>
        <taxon>Bacillati</taxon>
        <taxon>Actinomycetota</taxon>
        <taxon>Actinomycetes</taxon>
        <taxon>Streptosporangiales</taxon>
        <taxon>Thermomonosporaceae</taxon>
        <taxon>Thermomonospora</taxon>
    </lineage>
</organism>
<evidence type="ECO:0000313" key="3">
    <source>
        <dbReference type="Proteomes" id="UP000001918"/>
    </source>
</evidence>
<dbReference type="GO" id="GO:0003677">
    <property type="term" value="F:DNA binding"/>
    <property type="evidence" value="ECO:0007669"/>
    <property type="project" value="InterPro"/>
</dbReference>
<dbReference type="eggNOG" id="COG1396">
    <property type="taxonomic scope" value="Bacteria"/>
</dbReference>
<protein>
    <submittedName>
        <fullName evidence="2">Helix-turn-helix domain protein</fullName>
    </submittedName>
</protein>
<feature type="domain" description="HTH cro/C1-type" evidence="1">
    <location>
        <begin position="18"/>
        <end position="72"/>
    </location>
</feature>
<dbReference type="HOGENOM" id="CLU_055817_1_0_11"/>
<dbReference type="Pfam" id="PF13560">
    <property type="entry name" value="HTH_31"/>
    <property type="match status" value="1"/>
</dbReference>
<dbReference type="AlphaFoldDB" id="D1A6B9"/>
<dbReference type="InterPro" id="IPR010982">
    <property type="entry name" value="Lambda_DNA-bd_dom_sf"/>
</dbReference>
<dbReference type="Proteomes" id="UP000001918">
    <property type="component" value="Chromosome"/>
</dbReference>
<dbReference type="STRING" id="471852.Tcur_4696"/>
<evidence type="ECO:0000259" key="1">
    <source>
        <dbReference type="PROSITE" id="PS50943"/>
    </source>
</evidence>
<dbReference type="SUPFAM" id="SSF47413">
    <property type="entry name" value="lambda repressor-like DNA-binding domains"/>
    <property type="match status" value="1"/>
</dbReference>
<reference evidence="2 3" key="1">
    <citation type="journal article" date="2011" name="Stand. Genomic Sci.">
        <title>Complete genome sequence of Thermomonospora curvata type strain (B9).</title>
        <authorList>
            <person name="Chertkov O."/>
            <person name="Sikorski J."/>
            <person name="Nolan M."/>
            <person name="Lapidus A."/>
            <person name="Lucas S."/>
            <person name="Del Rio T.G."/>
            <person name="Tice H."/>
            <person name="Cheng J.F."/>
            <person name="Goodwin L."/>
            <person name="Pitluck S."/>
            <person name="Liolios K."/>
            <person name="Ivanova N."/>
            <person name="Mavromatis K."/>
            <person name="Mikhailova N."/>
            <person name="Ovchinnikova G."/>
            <person name="Pati A."/>
            <person name="Chen A."/>
            <person name="Palaniappan K."/>
            <person name="Djao O.D."/>
            <person name="Land M."/>
            <person name="Hauser L."/>
            <person name="Chang Y.J."/>
            <person name="Jeffries C.D."/>
            <person name="Brettin T."/>
            <person name="Han C."/>
            <person name="Detter J.C."/>
            <person name="Rohde M."/>
            <person name="Goker M."/>
            <person name="Woyke T."/>
            <person name="Bristow J."/>
            <person name="Eisen J.A."/>
            <person name="Markowitz V."/>
            <person name="Hugenholtz P."/>
            <person name="Klenk H.P."/>
            <person name="Kyrpides N.C."/>
        </authorList>
    </citation>
    <scope>NUCLEOTIDE SEQUENCE [LARGE SCALE GENOMIC DNA]</scope>
    <source>
        <strain evidence="3">ATCC 19995 / DSM 43183 / JCM 3096 / KCTC 9072 / NBRC 15933 / NCIMB 10081 / Henssen B9</strain>
    </source>
</reference>
<proteinExistence type="predicted"/>
<gene>
    <name evidence="2" type="ordered locus">Tcur_4696</name>
</gene>
<dbReference type="EMBL" id="CP001738">
    <property type="protein sequence ID" value="ACZ00218.1"/>
    <property type="molecule type" value="Genomic_DNA"/>
</dbReference>
<dbReference type="InterPro" id="IPR001387">
    <property type="entry name" value="Cro/C1-type_HTH"/>
</dbReference>
<dbReference type="RefSeq" id="WP_012854999.1">
    <property type="nucleotide sequence ID" value="NC_013510.1"/>
</dbReference>
<dbReference type="Gene3D" id="1.10.260.40">
    <property type="entry name" value="lambda repressor-like DNA-binding domains"/>
    <property type="match status" value="1"/>
</dbReference>
<dbReference type="PROSITE" id="PS50943">
    <property type="entry name" value="HTH_CROC1"/>
    <property type="match status" value="1"/>
</dbReference>
<dbReference type="InterPro" id="IPR043917">
    <property type="entry name" value="DUF5753"/>
</dbReference>